<feature type="transmembrane region" description="Helical" evidence="8">
    <location>
        <begin position="138"/>
        <end position="157"/>
    </location>
</feature>
<comment type="caution">
    <text evidence="9">The sequence shown here is derived from an EMBL/GenBank/DDBJ whole genome shotgun (WGS) entry which is preliminary data.</text>
</comment>
<evidence type="ECO:0000256" key="5">
    <source>
        <dbReference type="ARBA" id="ARBA00022692"/>
    </source>
</evidence>
<feature type="transmembrane region" description="Helical" evidence="8">
    <location>
        <begin position="178"/>
        <end position="198"/>
    </location>
</feature>
<sequence>MKQAIKAAFPVTVPVMLGYLSIGIAFGLLFENAGYHFLWAFFMSLIVYAGAMQFIAVSFFYGGIGLIQIAIMTIVVNIRHIFYGLSFLDKFTNMGWKKWYMAFALTDETYSLLCGINIPPSVDGKKFYLCVAMLNQSYWILGSVIGSLAGSFITFNTEGMDFAMTALFIVIFLDQWKAYATHIPALIGVFCTIAALTIFGPGNLAIPAMILILLALMLGRKWIEPKTVERKDEKEDQIP</sequence>
<feature type="transmembrane region" description="Helical" evidence="8">
    <location>
        <begin position="12"/>
        <end position="30"/>
    </location>
</feature>
<reference evidence="9" key="2">
    <citation type="submission" date="2021-04" db="EMBL/GenBank/DDBJ databases">
        <authorList>
            <person name="Liu J."/>
        </authorList>
    </citation>
    <scope>NUCLEOTIDE SEQUENCE</scope>
    <source>
        <strain evidence="9">BAD-6</strain>
    </source>
</reference>
<keyword evidence="5 8" id="KW-0812">Transmembrane</keyword>
<comment type="similarity">
    <text evidence="2">Belongs to the AzlC family.</text>
</comment>
<dbReference type="PANTHER" id="PTHR34979">
    <property type="entry name" value="INNER MEMBRANE PROTEIN YGAZ"/>
    <property type="match status" value="1"/>
</dbReference>
<dbReference type="RefSeq" id="WP_227017021.1">
    <property type="nucleotide sequence ID" value="NZ_JAGSND010000002.1"/>
</dbReference>
<dbReference type="GO" id="GO:0005886">
    <property type="term" value="C:plasma membrane"/>
    <property type="evidence" value="ECO:0007669"/>
    <property type="project" value="UniProtKB-SubCell"/>
</dbReference>
<keyword evidence="4" id="KW-1003">Cell membrane</keyword>
<evidence type="ECO:0000256" key="1">
    <source>
        <dbReference type="ARBA" id="ARBA00004651"/>
    </source>
</evidence>
<organism evidence="9 10">
    <name type="scientific">Sinanaerobacter chloroacetimidivorans</name>
    <dbReference type="NCBI Taxonomy" id="2818044"/>
    <lineage>
        <taxon>Bacteria</taxon>
        <taxon>Bacillati</taxon>
        <taxon>Bacillota</taxon>
        <taxon>Clostridia</taxon>
        <taxon>Peptostreptococcales</taxon>
        <taxon>Anaerovoracaceae</taxon>
        <taxon>Sinanaerobacter</taxon>
    </lineage>
</organism>
<dbReference type="GO" id="GO:1903785">
    <property type="term" value="P:L-valine transmembrane transport"/>
    <property type="evidence" value="ECO:0007669"/>
    <property type="project" value="TreeGrafter"/>
</dbReference>
<evidence type="ECO:0000313" key="10">
    <source>
        <dbReference type="Proteomes" id="UP000675664"/>
    </source>
</evidence>
<keyword evidence="6 8" id="KW-1133">Transmembrane helix</keyword>
<evidence type="ECO:0000256" key="4">
    <source>
        <dbReference type="ARBA" id="ARBA00022475"/>
    </source>
</evidence>
<reference evidence="9" key="1">
    <citation type="submission" date="2021-04" db="EMBL/GenBank/DDBJ databases">
        <title>Sinoanaerobacter chloroacetimidivorans sp. nov., an obligate anaerobic bacterium isolated from anaerobic sludge.</title>
        <authorList>
            <person name="Bao Y."/>
        </authorList>
    </citation>
    <scope>NUCLEOTIDE SEQUENCE</scope>
    <source>
        <strain evidence="9">BAD-6</strain>
    </source>
</reference>
<dbReference type="AlphaFoldDB" id="A0A8J8AZU2"/>
<evidence type="ECO:0000256" key="7">
    <source>
        <dbReference type="ARBA" id="ARBA00023136"/>
    </source>
</evidence>
<dbReference type="EMBL" id="JAGSND010000002">
    <property type="protein sequence ID" value="MBR0596888.1"/>
    <property type="molecule type" value="Genomic_DNA"/>
</dbReference>
<gene>
    <name evidence="9" type="ORF">KCX82_03270</name>
</gene>
<evidence type="ECO:0000256" key="6">
    <source>
        <dbReference type="ARBA" id="ARBA00022989"/>
    </source>
</evidence>
<dbReference type="PANTHER" id="PTHR34979:SF1">
    <property type="entry name" value="INNER MEMBRANE PROTEIN YGAZ"/>
    <property type="match status" value="1"/>
</dbReference>
<feature type="transmembrane region" description="Helical" evidence="8">
    <location>
        <begin position="204"/>
        <end position="223"/>
    </location>
</feature>
<keyword evidence="7 8" id="KW-0472">Membrane</keyword>
<keyword evidence="10" id="KW-1185">Reference proteome</keyword>
<name>A0A8J8AZU2_9FIRM</name>
<dbReference type="InterPro" id="IPR011606">
    <property type="entry name" value="Brnchd-chn_aa_trnsp_permease"/>
</dbReference>
<feature type="transmembrane region" description="Helical" evidence="8">
    <location>
        <begin position="37"/>
        <end position="61"/>
    </location>
</feature>
<protein>
    <submittedName>
        <fullName evidence="9">AzlC family ABC transporter permease</fullName>
    </submittedName>
</protein>
<evidence type="ECO:0000256" key="8">
    <source>
        <dbReference type="SAM" id="Phobius"/>
    </source>
</evidence>
<dbReference type="Pfam" id="PF03591">
    <property type="entry name" value="AzlC"/>
    <property type="match status" value="1"/>
</dbReference>
<evidence type="ECO:0000313" key="9">
    <source>
        <dbReference type="EMBL" id="MBR0596888.1"/>
    </source>
</evidence>
<accession>A0A8J8AZU2</accession>
<keyword evidence="3" id="KW-0813">Transport</keyword>
<evidence type="ECO:0000256" key="3">
    <source>
        <dbReference type="ARBA" id="ARBA00022448"/>
    </source>
</evidence>
<proteinExistence type="inferred from homology"/>
<dbReference type="Proteomes" id="UP000675664">
    <property type="component" value="Unassembled WGS sequence"/>
</dbReference>
<feature type="transmembrane region" description="Helical" evidence="8">
    <location>
        <begin position="67"/>
        <end position="88"/>
    </location>
</feature>
<evidence type="ECO:0000256" key="2">
    <source>
        <dbReference type="ARBA" id="ARBA00010735"/>
    </source>
</evidence>
<comment type="subcellular location">
    <subcellularLocation>
        <location evidence="1">Cell membrane</location>
        <topology evidence="1">Multi-pass membrane protein</topology>
    </subcellularLocation>
</comment>